<dbReference type="InterPro" id="IPR006483">
    <property type="entry name" value="CRISPR-assoc_Cas3_HD"/>
</dbReference>
<evidence type="ECO:0000256" key="5">
    <source>
        <dbReference type="ARBA" id="ARBA00022801"/>
    </source>
</evidence>
<dbReference type="PATRIC" id="fig|1226633.4.peg.1830"/>
<dbReference type="PROSITE" id="PS51192">
    <property type="entry name" value="HELICASE_ATP_BIND_1"/>
    <property type="match status" value="1"/>
</dbReference>
<dbReference type="GO" id="GO:0003676">
    <property type="term" value="F:nucleic acid binding"/>
    <property type="evidence" value="ECO:0007669"/>
    <property type="project" value="InterPro"/>
</dbReference>
<dbReference type="Proteomes" id="UP000031184">
    <property type="component" value="Unassembled WGS sequence"/>
</dbReference>
<comment type="caution">
    <text evidence="11">The sequence shown here is derived from an EMBL/GenBank/DDBJ whole genome shotgun (WGS) entry which is preliminary data.</text>
</comment>
<evidence type="ECO:0000256" key="2">
    <source>
        <dbReference type="ARBA" id="ARBA00009046"/>
    </source>
</evidence>
<keyword evidence="3" id="KW-0479">Metal-binding</keyword>
<evidence type="ECO:0000259" key="10">
    <source>
        <dbReference type="PROSITE" id="PS51643"/>
    </source>
</evidence>
<feature type="domain" description="HD Cas3-type" evidence="10">
    <location>
        <begin position="28"/>
        <end position="254"/>
    </location>
</feature>
<dbReference type="PANTHER" id="PTHR47961:SF6">
    <property type="entry name" value="DNA-DIRECTED DNA POLYMERASE"/>
    <property type="match status" value="1"/>
</dbReference>
<reference evidence="11 12" key="1">
    <citation type="submission" date="2013-08" db="EMBL/GenBank/DDBJ databases">
        <title>An opportunistic ruminal bacterium that causes liver abscesses in cattle.</title>
        <authorList>
            <person name="Benahmed F.H."/>
            <person name="Rasmussen M."/>
            <person name="Harbottle H."/>
            <person name="Soppet D."/>
            <person name="Nagaraja T.G."/>
            <person name="Davidson M."/>
        </authorList>
    </citation>
    <scope>NUCLEOTIDE SEQUENCE [LARGE SCALE GENOMIC DNA]</scope>
    <source>
        <strain evidence="11 12">B35</strain>
    </source>
</reference>
<dbReference type="GO" id="GO:0016787">
    <property type="term" value="F:hydrolase activity"/>
    <property type="evidence" value="ECO:0007669"/>
    <property type="project" value="UniProtKB-KW"/>
</dbReference>
<dbReference type="Gene3D" id="1.10.3210.30">
    <property type="match status" value="1"/>
</dbReference>
<keyword evidence="4" id="KW-0547">Nucleotide-binding</keyword>
<name>A0A0B4EU63_9FUSO</name>
<evidence type="ECO:0000256" key="3">
    <source>
        <dbReference type="ARBA" id="ARBA00022723"/>
    </source>
</evidence>
<keyword evidence="5" id="KW-0378">Hydrolase</keyword>
<dbReference type="Pfam" id="PF00270">
    <property type="entry name" value="DEAD"/>
    <property type="match status" value="1"/>
</dbReference>
<comment type="similarity">
    <text evidence="2">In the central section; belongs to the CRISPR-associated helicase Cas3 family.</text>
</comment>
<dbReference type="InterPro" id="IPR014001">
    <property type="entry name" value="Helicase_ATP-bd"/>
</dbReference>
<dbReference type="InterPro" id="IPR027417">
    <property type="entry name" value="P-loop_NTPase"/>
</dbReference>
<dbReference type="AlphaFoldDB" id="A0A0B4EU63"/>
<dbReference type="Gene3D" id="3.40.50.300">
    <property type="entry name" value="P-loop containing nucleotide triphosphate hydrolases"/>
    <property type="match status" value="1"/>
</dbReference>
<dbReference type="PANTHER" id="PTHR47961">
    <property type="entry name" value="DNA POLYMERASE THETA, PUTATIVE (AFU_ORTHOLOGUE AFUA_1G05260)-RELATED"/>
    <property type="match status" value="1"/>
</dbReference>
<keyword evidence="8" id="KW-0051">Antiviral defense</keyword>
<dbReference type="PROSITE" id="PS51643">
    <property type="entry name" value="HD_CAS3"/>
    <property type="match status" value="1"/>
</dbReference>
<sequence>MRGSNIKEIFQAEEIEKYYAHLKENQLGEITYETLLEHTNLSMIYFQKIVDYKDLMPIFEKICEKLKIVGKEKSLFYDMIYDTIQFHDFGKINERFQKDKMKNKQNIIELGIDYVISTQHSLLSSAIFICYYWNIINEIMEKVSEKQIIIFLEILMNLAYVISKHHGDLEDFSSFLSNGTLIKLLEYFDMVDDSKAITKIIKIPRENTPSNILNREFYPKWRQEIAIDEEKDISMVLYIFTRLMYSLLISSDYYATTEFMSEKVYEEFGNFGDISILKEDYEKNDLILNIRKKQKEGISLKDISDINDYRSKIFIESENELKNNLNSNLFFLEAPTGSGKTNTAMNLSFQLLEENRSKIFYIYPFNTLVEQNMETLQSVFTNSEILSNISVVNSITSLVPKNEKEELSIAEYQDILMDRQFLNYPFVVTTHVTIFDILIGFTKKNVMPFYQLANSILVFDEIQVYRNEIWTEIINILESYAEILNIKIIIMSATLPNLTDLVPENKNITHLIRDRDVYFRAEIFKERVELNYELLENFGISYKDIFEHMERNCAKVKKFL</sequence>
<dbReference type="GO" id="GO:0051607">
    <property type="term" value="P:defense response to virus"/>
    <property type="evidence" value="ECO:0007669"/>
    <property type="project" value="UniProtKB-KW"/>
</dbReference>
<dbReference type="SMART" id="SM00487">
    <property type="entry name" value="DEXDc"/>
    <property type="match status" value="1"/>
</dbReference>
<accession>A0A0B4EU63</accession>
<evidence type="ECO:0000313" key="12">
    <source>
        <dbReference type="Proteomes" id="UP000031184"/>
    </source>
</evidence>
<dbReference type="SUPFAM" id="SSF52540">
    <property type="entry name" value="P-loop containing nucleoside triphosphate hydrolases"/>
    <property type="match status" value="1"/>
</dbReference>
<dbReference type="CDD" id="cd09641">
    <property type="entry name" value="Cas3''_I"/>
    <property type="match status" value="1"/>
</dbReference>
<evidence type="ECO:0000256" key="7">
    <source>
        <dbReference type="ARBA" id="ARBA00022840"/>
    </source>
</evidence>
<evidence type="ECO:0000256" key="4">
    <source>
        <dbReference type="ARBA" id="ARBA00022741"/>
    </source>
</evidence>
<gene>
    <name evidence="11" type="ORF">C095_09060</name>
</gene>
<evidence type="ECO:0008006" key="13">
    <source>
        <dbReference type="Google" id="ProtNLM"/>
    </source>
</evidence>
<dbReference type="InterPro" id="IPR050474">
    <property type="entry name" value="Hel308_SKI2-like"/>
</dbReference>
<evidence type="ECO:0000259" key="9">
    <source>
        <dbReference type="PROSITE" id="PS51192"/>
    </source>
</evidence>
<organism evidence="11 12">
    <name type="scientific">Fusobacterium necrophorum subsp. funduliforme B35</name>
    <dbReference type="NCBI Taxonomy" id="1226633"/>
    <lineage>
        <taxon>Bacteria</taxon>
        <taxon>Fusobacteriati</taxon>
        <taxon>Fusobacteriota</taxon>
        <taxon>Fusobacteriia</taxon>
        <taxon>Fusobacteriales</taxon>
        <taxon>Fusobacteriaceae</taxon>
        <taxon>Fusobacterium</taxon>
    </lineage>
</organism>
<feature type="domain" description="Helicase ATP-binding" evidence="9">
    <location>
        <begin position="321"/>
        <end position="513"/>
    </location>
</feature>
<dbReference type="EMBL" id="AUZI01000023">
    <property type="protein sequence ID" value="KID48414.1"/>
    <property type="molecule type" value="Genomic_DNA"/>
</dbReference>
<keyword evidence="7" id="KW-0067">ATP-binding</keyword>
<evidence type="ECO:0000256" key="8">
    <source>
        <dbReference type="ARBA" id="ARBA00023118"/>
    </source>
</evidence>
<protein>
    <recommendedName>
        <fullName evidence="13">CRISPR-associated helicase Cas3</fullName>
    </recommendedName>
</protein>
<evidence type="ECO:0000256" key="1">
    <source>
        <dbReference type="ARBA" id="ARBA00006847"/>
    </source>
</evidence>
<dbReference type="NCBIfam" id="TIGR01596">
    <property type="entry name" value="cas3_HD"/>
    <property type="match status" value="1"/>
</dbReference>
<proteinExistence type="inferred from homology"/>
<dbReference type="InterPro" id="IPR011545">
    <property type="entry name" value="DEAD/DEAH_box_helicase_dom"/>
</dbReference>
<keyword evidence="6" id="KW-0347">Helicase</keyword>
<dbReference type="InterPro" id="IPR038257">
    <property type="entry name" value="CRISPR-assoc_Cas3_HD_sf"/>
</dbReference>
<comment type="similarity">
    <text evidence="1">In the N-terminal section; belongs to the CRISPR-associated nuclease Cas3-HD family.</text>
</comment>
<dbReference type="GO" id="GO:0005524">
    <property type="term" value="F:ATP binding"/>
    <property type="evidence" value="ECO:0007669"/>
    <property type="project" value="UniProtKB-KW"/>
</dbReference>
<dbReference type="GO" id="GO:0046872">
    <property type="term" value="F:metal ion binding"/>
    <property type="evidence" value="ECO:0007669"/>
    <property type="project" value="UniProtKB-KW"/>
</dbReference>
<dbReference type="GO" id="GO:0004386">
    <property type="term" value="F:helicase activity"/>
    <property type="evidence" value="ECO:0007669"/>
    <property type="project" value="UniProtKB-KW"/>
</dbReference>
<evidence type="ECO:0000256" key="6">
    <source>
        <dbReference type="ARBA" id="ARBA00022806"/>
    </source>
</evidence>
<evidence type="ECO:0000313" key="11">
    <source>
        <dbReference type="EMBL" id="KID48414.1"/>
    </source>
</evidence>